<gene>
    <name evidence="1" type="ORF">PS896_05819</name>
</gene>
<dbReference type="Proteomes" id="UP000377224">
    <property type="component" value="Unassembled WGS sequence"/>
</dbReference>
<protein>
    <submittedName>
        <fullName evidence="1">Uncharacterized protein</fullName>
    </submittedName>
</protein>
<accession>A0A5E7Q6Q8</accession>
<dbReference type="EMBL" id="CABVIN010000049">
    <property type="protein sequence ID" value="VVP57591.1"/>
    <property type="molecule type" value="Genomic_DNA"/>
</dbReference>
<sequence length="79" mass="8425">MAQHFIDVQVDGGMVLHLHRVGQAKTGVVVGQLLGRFGQQRQARITAAQDHQFSGGLAKVGNIVVRDETTGLGPEQVHG</sequence>
<organism evidence="1 2">
    <name type="scientific">Pseudomonas fluorescens</name>
    <dbReference type="NCBI Taxonomy" id="294"/>
    <lineage>
        <taxon>Bacteria</taxon>
        <taxon>Pseudomonadati</taxon>
        <taxon>Pseudomonadota</taxon>
        <taxon>Gammaproteobacteria</taxon>
        <taxon>Pseudomonadales</taxon>
        <taxon>Pseudomonadaceae</taxon>
        <taxon>Pseudomonas</taxon>
    </lineage>
</organism>
<reference evidence="1 2" key="1">
    <citation type="submission" date="2019-09" db="EMBL/GenBank/DDBJ databases">
        <authorList>
            <person name="Chandra G."/>
            <person name="Truman W A."/>
        </authorList>
    </citation>
    <scope>NUCLEOTIDE SEQUENCE [LARGE SCALE GENOMIC DNA]</scope>
    <source>
        <strain evidence="1">PS896</strain>
    </source>
</reference>
<dbReference type="AlphaFoldDB" id="A0A5E7Q6Q8"/>
<name>A0A5E7Q6Q8_PSEFL</name>
<evidence type="ECO:0000313" key="1">
    <source>
        <dbReference type="EMBL" id="VVP57591.1"/>
    </source>
</evidence>
<proteinExistence type="predicted"/>
<evidence type="ECO:0000313" key="2">
    <source>
        <dbReference type="Proteomes" id="UP000377224"/>
    </source>
</evidence>